<accession>A0A109LJT6</accession>
<evidence type="ECO:0000313" key="2">
    <source>
        <dbReference type="Proteomes" id="UP000061348"/>
    </source>
</evidence>
<evidence type="ECO:0000313" key="1">
    <source>
        <dbReference type="EMBL" id="KWV89045.1"/>
    </source>
</evidence>
<comment type="caution">
    <text evidence="1">The sequence shown here is derived from an EMBL/GenBank/DDBJ whole genome shotgun (WGS) entry which is preliminary data.</text>
</comment>
<organism evidence="1 2">
    <name type="scientific">Pseudomonas fluorescens</name>
    <dbReference type="NCBI Taxonomy" id="294"/>
    <lineage>
        <taxon>Bacteria</taxon>
        <taxon>Pseudomonadati</taxon>
        <taxon>Pseudomonadota</taxon>
        <taxon>Gammaproteobacteria</taxon>
        <taxon>Pseudomonadales</taxon>
        <taxon>Pseudomonadaceae</taxon>
        <taxon>Pseudomonas</taxon>
    </lineage>
</organism>
<name>A0A109LJT6_PSEFL</name>
<reference evidence="1 2" key="1">
    <citation type="submission" date="2015-05" db="EMBL/GenBank/DDBJ databases">
        <title>A genomic and transcriptomic approach to investigate the blue pigment phenotype in Pseudomonas fluorescens.</title>
        <authorList>
            <person name="Andreani N.A."/>
            <person name="Cardazzo B."/>
        </authorList>
    </citation>
    <scope>NUCLEOTIDE SEQUENCE [LARGE SCALE GENOMIC DNA]</scope>
    <source>
        <strain evidence="1 2">Ps_22</strain>
    </source>
</reference>
<dbReference type="EMBL" id="LCYA01000052">
    <property type="protein sequence ID" value="KWV89045.1"/>
    <property type="molecule type" value="Genomic_DNA"/>
</dbReference>
<gene>
    <name evidence="1" type="ORF">PFLmoz3_01944</name>
</gene>
<dbReference type="AlphaFoldDB" id="A0A109LJT6"/>
<sequence length="70" mass="8016">MAKKLVTRGSHIQFFHQISCLTLKGHKRPKLIFNYQSEHTEIWESKVLQMARGDSVEYGDEAGALVKLSQ</sequence>
<dbReference type="PATRIC" id="fig|294.194.peg.2158"/>
<dbReference type="Proteomes" id="UP000061348">
    <property type="component" value="Unassembled WGS sequence"/>
</dbReference>
<protein>
    <submittedName>
        <fullName evidence="1">Uncharacterized protein</fullName>
    </submittedName>
</protein>
<proteinExistence type="predicted"/>